<feature type="domain" description="Gfo/Idh/MocA-like oxidoreductase N-terminal" evidence="2">
    <location>
        <begin position="38"/>
        <end position="168"/>
    </location>
</feature>
<comment type="caution">
    <text evidence="4">The sequence shown here is derived from an EMBL/GenBank/DDBJ whole genome shotgun (WGS) entry which is preliminary data.</text>
</comment>
<dbReference type="GO" id="GO:0000166">
    <property type="term" value="F:nucleotide binding"/>
    <property type="evidence" value="ECO:0007669"/>
    <property type="project" value="InterPro"/>
</dbReference>
<dbReference type="EMBL" id="JAACJN010000103">
    <property type="protein sequence ID" value="KAF5374077.1"/>
    <property type="molecule type" value="Genomic_DNA"/>
</dbReference>
<dbReference type="OrthoDB" id="64915at2759"/>
<dbReference type="PANTHER" id="PTHR43818">
    <property type="entry name" value="BCDNA.GH03377"/>
    <property type="match status" value="1"/>
</dbReference>
<evidence type="ECO:0000313" key="4">
    <source>
        <dbReference type="EMBL" id="KAF5374077.1"/>
    </source>
</evidence>
<evidence type="ECO:0000259" key="2">
    <source>
        <dbReference type="Pfam" id="PF01408"/>
    </source>
</evidence>
<dbReference type="InterPro" id="IPR036291">
    <property type="entry name" value="NAD(P)-bd_dom_sf"/>
</dbReference>
<dbReference type="Pfam" id="PF01408">
    <property type="entry name" value="GFO_IDH_MocA"/>
    <property type="match status" value="1"/>
</dbReference>
<dbReference type="InterPro" id="IPR055080">
    <property type="entry name" value="Gal80p-like_C"/>
</dbReference>
<evidence type="ECO:0000313" key="5">
    <source>
        <dbReference type="Proteomes" id="UP000518752"/>
    </source>
</evidence>
<protein>
    <recommendedName>
        <fullName evidence="6">Gfo/Idh/MocA-like oxidoreductase N-terminal domain-containing protein</fullName>
    </recommendedName>
</protein>
<dbReference type="InterPro" id="IPR050463">
    <property type="entry name" value="Gfo/Idh/MocA_oxidrdct_glycsds"/>
</dbReference>
<organism evidence="4 5">
    <name type="scientific">Collybiopsis confluens</name>
    <dbReference type="NCBI Taxonomy" id="2823264"/>
    <lineage>
        <taxon>Eukaryota</taxon>
        <taxon>Fungi</taxon>
        <taxon>Dikarya</taxon>
        <taxon>Basidiomycota</taxon>
        <taxon>Agaricomycotina</taxon>
        <taxon>Agaricomycetes</taxon>
        <taxon>Agaricomycetidae</taxon>
        <taxon>Agaricales</taxon>
        <taxon>Marasmiineae</taxon>
        <taxon>Omphalotaceae</taxon>
        <taxon>Collybiopsis</taxon>
    </lineage>
</organism>
<keyword evidence="5" id="KW-1185">Reference proteome</keyword>
<dbReference type="Pfam" id="PF22685">
    <property type="entry name" value="Gal80p_C-like"/>
    <property type="match status" value="1"/>
</dbReference>
<dbReference type="SUPFAM" id="SSF55347">
    <property type="entry name" value="Glyceraldehyde-3-phosphate dehydrogenase-like, C-terminal domain"/>
    <property type="match status" value="1"/>
</dbReference>
<dbReference type="InterPro" id="IPR000683">
    <property type="entry name" value="Gfo/Idh/MocA-like_OxRdtase_N"/>
</dbReference>
<dbReference type="Gene3D" id="3.40.50.720">
    <property type="entry name" value="NAD(P)-binding Rossmann-like Domain"/>
    <property type="match status" value="1"/>
</dbReference>
<evidence type="ECO:0008006" key="6">
    <source>
        <dbReference type="Google" id="ProtNLM"/>
    </source>
</evidence>
<evidence type="ECO:0000259" key="3">
    <source>
        <dbReference type="Pfam" id="PF22685"/>
    </source>
</evidence>
<dbReference type="Proteomes" id="UP000518752">
    <property type="component" value="Unassembled WGS sequence"/>
</dbReference>
<gene>
    <name evidence="4" type="ORF">D9757_010733</name>
</gene>
<reference evidence="4 5" key="1">
    <citation type="journal article" date="2020" name="ISME J.">
        <title>Uncovering the hidden diversity of litter-decomposition mechanisms in mushroom-forming fungi.</title>
        <authorList>
            <person name="Floudas D."/>
            <person name="Bentzer J."/>
            <person name="Ahren D."/>
            <person name="Johansson T."/>
            <person name="Persson P."/>
            <person name="Tunlid A."/>
        </authorList>
    </citation>
    <scope>NUCLEOTIDE SEQUENCE [LARGE SCALE GENOMIC DNA]</scope>
    <source>
        <strain evidence="4 5">CBS 406.79</strain>
    </source>
</reference>
<feature type="domain" description="Gal80p-like C-terminal" evidence="3">
    <location>
        <begin position="172"/>
        <end position="309"/>
    </location>
</feature>
<keyword evidence="1" id="KW-0560">Oxidoreductase</keyword>
<dbReference type="SUPFAM" id="SSF51735">
    <property type="entry name" value="NAD(P)-binding Rossmann-fold domains"/>
    <property type="match status" value="1"/>
</dbReference>
<dbReference type="PANTHER" id="PTHR43818:SF11">
    <property type="entry name" value="BCDNA.GH03377"/>
    <property type="match status" value="1"/>
</dbReference>
<sequence length="385" mass="41225">MAGALLKPSEVLYILLQCEARCSETLSMSPSNSTLPIRLGFIGLSATGWASNALAPPLFKEPLASKYSLVAVSTTRAESAEASAAKYSKLASEATGKKVIVKSYHGSAEQIAADKDVDMVAVSVRLLGHNEAASKVINAGKDLFIEWPAGNYSEETRGLYDAAKNKGIRSVAKSIVDSGVLGKTVSATFNVSSVWGNLIFLDSAKYFLDPSNSLGLIDILGGHGLDMFTHILGPISSLSAIAENKAPLITISDSKGKPTDEVLPQTKPTQYCVNGLLASGATFSVHFQTAVTETEFLWVIRGEKGTLRIVDEDAKKTGLFAPTPQVYLNGNKVELPAEESRSGLLWEAVAEDREESYATLEDAVRIRNVLDAILRSSKEGRRIDL</sequence>
<dbReference type="Gene3D" id="3.30.360.10">
    <property type="entry name" value="Dihydrodipicolinate Reductase, domain 2"/>
    <property type="match status" value="1"/>
</dbReference>
<proteinExistence type="predicted"/>
<accession>A0A8H5LYC0</accession>
<dbReference type="GO" id="GO:0016491">
    <property type="term" value="F:oxidoreductase activity"/>
    <property type="evidence" value="ECO:0007669"/>
    <property type="project" value="UniProtKB-KW"/>
</dbReference>
<evidence type="ECO:0000256" key="1">
    <source>
        <dbReference type="ARBA" id="ARBA00023002"/>
    </source>
</evidence>
<dbReference type="AlphaFoldDB" id="A0A8H5LYC0"/>
<name>A0A8H5LYC0_9AGAR</name>